<comment type="caution">
    <text evidence="3">The sequence shown here is derived from an EMBL/GenBank/DDBJ whole genome shotgun (WGS) entry which is preliminary data.</text>
</comment>
<accession>A0A3M7RG34</accession>
<feature type="region of interest" description="Disordered" evidence="1">
    <location>
        <begin position="36"/>
        <end position="75"/>
    </location>
</feature>
<dbReference type="GO" id="GO:0016301">
    <property type="term" value="F:kinase activity"/>
    <property type="evidence" value="ECO:0007669"/>
    <property type="project" value="UniProtKB-KW"/>
</dbReference>
<evidence type="ECO:0000313" key="3">
    <source>
        <dbReference type="EMBL" id="RNA22457.1"/>
    </source>
</evidence>
<dbReference type="InterPro" id="IPR045801">
    <property type="entry name" value="MEKK4_N"/>
</dbReference>
<evidence type="ECO:0000256" key="1">
    <source>
        <dbReference type="SAM" id="MobiDB-lite"/>
    </source>
</evidence>
<protein>
    <submittedName>
        <fullName evidence="3">Mitogen-activated kinase kinase kinase 4 isoform X4</fullName>
    </submittedName>
</protein>
<feature type="compositionally biased region" description="Acidic residues" evidence="1">
    <location>
        <begin position="56"/>
        <end position="69"/>
    </location>
</feature>
<reference evidence="3 4" key="1">
    <citation type="journal article" date="2018" name="Sci. Rep.">
        <title>Genomic signatures of local adaptation to the degree of environmental predictability in rotifers.</title>
        <authorList>
            <person name="Franch-Gras L."/>
            <person name="Hahn C."/>
            <person name="Garcia-Roger E.M."/>
            <person name="Carmona M.J."/>
            <person name="Serra M."/>
            <person name="Gomez A."/>
        </authorList>
    </citation>
    <scope>NUCLEOTIDE SEQUENCE [LARGE SCALE GENOMIC DNA]</scope>
    <source>
        <strain evidence="3">HYR1</strain>
    </source>
</reference>
<evidence type="ECO:0000313" key="4">
    <source>
        <dbReference type="Proteomes" id="UP000276133"/>
    </source>
</evidence>
<feature type="compositionally biased region" description="Polar residues" evidence="1">
    <location>
        <begin position="36"/>
        <end position="54"/>
    </location>
</feature>
<dbReference type="Pfam" id="PF19431">
    <property type="entry name" value="MEKK4_N"/>
    <property type="match status" value="1"/>
</dbReference>
<proteinExistence type="predicted"/>
<gene>
    <name evidence="3" type="ORF">BpHYR1_018479</name>
</gene>
<dbReference type="Proteomes" id="UP000276133">
    <property type="component" value="Unassembled WGS sequence"/>
</dbReference>
<evidence type="ECO:0000259" key="2">
    <source>
        <dbReference type="Pfam" id="PF19431"/>
    </source>
</evidence>
<organism evidence="3 4">
    <name type="scientific">Brachionus plicatilis</name>
    <name type="common">Marine rotifer</name>
    <name type="synonym">Brachionus muelleri</name>
    <dbReference type="NCBI Taxonomy" id="10195"/>
    <lineage>
        <taxon>Eukaryota</taxon>
        <taxon>Metazoa</taxon>
        <taxon>Spiralia</taxon>
        <taxon>Gnathifera</taxon>
        <taxon>Rotifera</taxon>
        <taxon>Eurotatoria</taxon>
        <taxon>Monogononta</taxon>
        <taxon>Pseudotrocha</taxon>
        <taxon>Ploima</taxon>
        <taxon>Brachionidae</taxon>
        <taxon>Brachionus</taxon>
    </lineage>
</organism>
<sequence>RFLGFAKRPEYLEHWNWFDQRLNYSRGEYEKVQEWLNNSPEPSPQSCEQVKFSLNETDENESEEEDEEEVKSVMEADTDTKSTMNDNRKKLFREFLRKRLRKFGLTKTCDKIREVVLTSLSHALLALQIDKCQKSAIKQLTDYHLIPLHHKCREMIQTFYHDEESVKFGVQSEAFTRLGLPSYRPLFIYLNNVILELMHLCVEMQNENKGAINQHLESKFSLLSIEVLTNECRECIEQAILVRQFYYHMIYSVFDLNEMDVQQQLEKDLYKFDDDLKRTISIYLDFITNWVQDLVRVSNFPKALWVLDNEWNFCKNNLYFVTATEDIYASRFCNMGIHVYESLIDMFNIIDNKYKEPLRIEIDSLFWDERYRSVGVDLSLSLSFSVAQPSADSDEDRQEDEFLTRQTSCSSNEKLNLNFNEFKEEINKFRKFCLRTLDFTAEFLADLELAAKYELTHDLQTLLDKLYTTNHVLVNFTNQELLNDSSERSFLIFVPQEFAKDKIQIVRLLFIISEKDTYEAKEANVKPKSGTSEAVRRLSSSNSIFDPFADDQRDSVLRKLSEFAQKMGPAFSAGSSPVSKEQAQKNTFIISPSHNTNGYLLYLKLNEPKEKWNWRGQKIDLHASRPVRLSLYHHLKPNALDSSKKILYLITSKQSVLMEKKINVKQKLQVKAVCGVSIHISYACALLCDALQQFSGKTFWALVCALRVRHNSIKQLR</sequence>
<dbReference type="EMBL" id="REGN01003447">
    <property type="protein sequence ID" value="RNA22457.1"/>
    <property type="molecule type" value="Genomic_DNA"/>
</dbReference>
<dbReference type="STRING" id="10195.A0A3M7RG34"/>
<dbReference type="AlphaFoldDB" id="A0A3M7RG34"/>
<feature type="domain" description="Mitogen-activated protein kinase kinase kinase N-terminal" evidence="2">
    <location>
        <begin position="60"/>
        <end position="347"/>
    </location>
</feature>
<dbReference type="GO" id="GO:0000165">
    <property type="term" value="P:MAPK cascade"/>
    <property type="evidence" value="ECO:0007669"/>
    <property type="project" value="InterPro"/>
</dbReference>
<name>A0A3M7RG34_BRAPC</name>
<keyword evidence="3" id="KW-0808">Transferase</keyword>
<feature type="non-terminal residue" evidence="3">
    <location>
        <position position="1"/>
    </location>
</feature>
<keyword evidence="3" id="KW-0418">Kinase</keyword>
<keyword evidence="4" id="KW-1185">Reference proteome</keyword>
<dbReference type="OrthoDB" id="1043025at2759"/>